<sequence>MIVWVRLHFKPLGLRSKLTVTPLEWVLGCDKVDTMSPRRPTSSQNSQANDDIPPPSEALPLMSTEGLYRYLGTLASLVEHLARAIGNPTEAKAWIMKIEKFFDVIDCSEEQKTSYAAFLLDKEVNHWWRMTKRLLKDQKPIVWIDCYRGGKNNKVSGWTEALSKEQDINSELSGYSEVVDRALITEKDNEELHQYREQQRKRNRIMVLMKHGGRPCYRETGACFGCGKQGHMVRDCPESKKFVFGKPKEENKEDRQKPRAQGQVFAMTYRDAQATSDVVIGTLRIHTLFARALIDPSSTHSFVSASFVGLLGMSINNMDFDLFVATPLGDFVVVNKILRDYCVMIGYREMTVDLVLLDLQDFDVILGMDWLASYHAYVDCFRKRVTFSIPSQPDFSFEGKHVDKPLRMISALRVITRLLVAWHVFTKLKAKQNILENRQWNNINNVSKQGIQRNFAMCLNPPCEIFASCLPRPYLPHFSSKSYTV</sequence>
<evidence type="ECO:0000313" key="5">
    <source>
        <dbReference type="Proteomes" id="UP000288805"/>
    </source>
</evidence>
<dbReference type="Gene3D" id="4.10.60.10">
    <property type="entry name" value="Zinc finger, CCHC-type"/>
    <property type="match status" value="1"/>
</dbReference>
<dbReference type="Gene3D" id="2.40.70.10">
    <property type="entry name" value="Acid Proteases"/>
    <property type="match status" value="1"/>
</dbReference>
<dbReference type="AlphaFoldDB" id="A0A438I1P3"/>
<gene>
    <name evidence="4" type="ORF">CK203_038739</name>
</gene>
<dbReference type="PANTHER" id="PTHR15503">
    <property type="entry name" value="LDOC1 RELATED"/>
    <property type="match status" value="1"/>
</dbReference>
<dbReference type="InterPro" id="IPR001878">
    <property type="entry name" value="Znf_CCHC"/>
</dbReference>
<dbReference type="EMBL" id="QGNW01000153">
    <property type="protein sequence ID" value="RVW90602.1"/>
    <property type="molecule type" value="Genomic_DNA"/>
</dbReference>
<dbReference type="Proteomes" id="UP000288805">
    <property type="component" value="Unassembled WGS sequence"/>
</dbReference>
<evidence type="ECO:0000256" key="1">
    <source>
        <dbReference type="PROSITE-ProRule" id="PRU00047"/>
    </source>
</evidence>
<protein>
    <recommendedName>
        <fullName evidence="3">CCHC-type domain-containing protein</fullName>
    </recommendedName>
</protein>
<dbReference type="CDD" id="cd00303">
    <property type="entry name" value="retropepsin_like"/>
    <property type="match status" value="1"/>
</dbReference>
<dbReference type="InterPro" id="IPR036875">
    <property type="entry name" value="Znf_CCHC_sf"/>
</dbReference>
<organism evidence="4 5">
    <name type="scientific">Vitis vinifera</name>
    <name type="common">Grape</name>
    <dbReference type="NCBI Taxonomy" id="29760"/>
    <lineage>
        <taxon>Eukaryota</taxon>
        <taxon>Viridiplantae</taxon>
        <taxon>Streptophyta</taxon>
        <taxon>Embryophyta</taxon>
        <taxon>Tracheophyta</taxon>
        <taxon>Spermatophyta</taxon>
        <taxon>Magnoliopsida</taxon>
        <taxon>eudicotyledons</taxon>
        <taxon>Gunneridae</taxon>
        <taxon>Pentapetalae</taxon>
        <taxon>rosids</taxon>
        <taxon>Vitales</taxon>
        <taxon>Vitaceae</taxon>
        <taxon>Viteae</taxon>
        <taxon>Vitis</taxon>
    </lineage>
</organism>
<evidence type="ECO:0000256" key="2">
    <source>
        <dbReference type="SAM" id="MobiDB-lite"/>
    </source>
</evidence>
<dbReference type="SUPFAM" id="SSF50630">
    <property type="entry name" value="Acid proteases"/>
    <property type="match status" value="1"/>
</dbReference>
<proteinExistence type="predicted"/>
<dbReference type="InterPro" id="IPR021109">
    <property type="entry name" value="Peptidase_aspartic_dom_sf"/>
</dbReference>
<dbReference type="GO" id="GO:0008270">
    <property type="term" value="F:zinc ion binding"/>
    <property type="evidence" value="ECO:0007669"/>
    <property type="project" value="UniProtKB-KW"/>
</dbReference>
<keyword evidence="1" id="KW-0479">Metal-binding</keyword>
<dbReference type="GO" id="GO:0003676">
    <property type="term" value="F:nucleic acid binding"/>
    <property type="evidence" value="ECO:0007669"/>
    <property type="project" value="InterPro"/>
</dbReference>
<dbReference type="SMART" id="SM00343">
    <property type="entry name" value="ZnF_C2HC"/>
    <property type="match status" value="1"/>
</dbReference>
<dbReference type="SUPFAM" id="SSF57756">
    <property type="entry name" value="Retrovirus zinc finger-like domains"/>
    <property type="match status" value="1"/>
</dbReference>
<evidence type="ECO:0000313" key="4">
    <source>
        <dbReference type="EMBL" id="RVW90602.1"/>
    </source>
</evidence>
<feature type="compositionally biased region" description="Polar residues" evidence="2">
    <location>
        <begin position="39"/>
        <end position="49"/>
    </location>
</feature>
<accession>A0A438I1P3</accession>
<dbReference type="InterPro" id="IPR032567">
    <property type="entry name" value="RTL1-rel"/>
</dbReference>
<evidence type="ECO:0000259" key="3">
    <source>
        <dbReference type="PROSITE" id="PS50158"/>
    </source>
</evidence>
<feature type="domain" description="CCHC-type" evidence="3">
    <location>
        <begin position="223"/>
        <end position="238"/>
    </location>
</feature>
<feature type="region of interest" description="Disordered" evidence="2">
    <location>
        <begin position="36"/>
        <end position="56"/>
    </location>
</feature>
<dbReference type="Pfam" id="PF08284">
    <property type="entry name" value="RVP_2"/>
    <property type="match status" value="1"/>
</dbReference>
<dbReference type="Pfam" id="PF00098">
    <property type="entry name" value="zf-CCHC"/>
    <property type="match status" value="1"/>
</dbReference>
<name>A0A438I1P3_VITVI</name>
<comment type="caution">
    <text evidence="4">The sequence shown here is derived from an EMBL/GenBank/DDBJ whole genome shotgun (WGS) entry which is preliminary data.</text>
</comment>
<dbReference type="PANTHER" id="PTHR15503:SF45">
    <property type="entry name" value="RNA-DIRECTED DNA POLYMERASE HOMOLOG"/>
    <property type="match status" value="1"/>
</dbReference>
<keyword evidence="1" id="KW-0863">Zinc-finger</keyword>
<keyword evidence="1" id="KW-0862">Zinc</keyword>
<dbReference type="PROSITE" id="PS50158">
    <property type="entry name" value="ZF_CCHC"/>
    <property type="match status" value="1"/>
</dbReference>
<reference evidence="4 5" key="1">
    <citation type="journal article" date="2018" name="PLoS Genet.">
        <title>Population sequencing reveals clonal diversity and ancestral inbreeding in the grapevine cultivar Chardonnay.</title>
        <authorList>
            <person name="Roach M.J."/>
            <person name="Johnson D.L."/>
            <person name="Bohlmann J."/>
            <person name="van Vuuren H.J."/>
            <person name="Jones S.J."/>
            <person name="Pretorius I.S."/>
            <person name="Schmidt S.A."/>
            <person name="Borneman A.R."/>
        </authorList>
    </citation>
    <scope>NUCLEOTIDE SEQUENCE [LARGE SCALE GENOMIC DNA]</scope>
    <source>
        <strain evidence="5">cv. Chardonnay</strain>
        <tissue evidence="4">Leaf</tissue>
    </source>
</reference>